<evidence type="ECO:0000313" key="5">
    <source>
        <dbReference type="Proteomes" id="UP000501891"/>
    </source>
</evidence>
<evidence type="ECO:0000256" key="2">
    <source>
        <dbReference type="ARBA" id="ARBA00019418"/>
    </source>
</evidence>
<dbReference type="PANTHER" id="PTHR12469:SF2">
    <property type="entry name" value="SUCCINATE DEHYDROGENASE ASSEMBLY FACTOR 2, MITOCHONDRIAL"/>
    <property type="match status" value="1"/>
</dbReference>
<dbReference type="FunFam" id="1.10.150.250:FF:000002">
    <property type="entry name" value="Succinate dehydrogenase assembly factor 2, mitochondrial"/>
    <property type="match status" value="1"/>
</dbReference>
<dbReference type="Gene3D" id="1.10.150.250">
    <property type="entry name" value="Flavinator of succinate dehydrogenase"/>
    <property type="match status" value="1"/>
</dbReference>
<dbReference type="AlphaFoldDB" id="A0A858R6D1"/>
<evidence type="ECO:0000256" key="3">
    <source>
        <dbReference type="ARBA" id="ARBA00023186"/>
    </source>
</evidence>
<evidence type="ECO:0000256" key="1">
    <source>
        <dbReference type="ARBA" id="ARBA00008571"/>
    </source>
</evidence>
<sequence length="90" mass="10487">MTDSSEATLDTRRKRLIFRSWHRGTKEMDLLMGSFAEKHLPVLSEADVDAYERLLFEQDPDVYDWILGRLPVPAEHDTPVMTLLQGHRYA</sequence>
<dbReference type="PANTHER" id="PTHR12469">
    <property type="entry name" value="PROTEIN EMI5 HOMOLOG, MITOCHONDRIAL"/>
    <property type="match status" value="1"/>
</dbReference>
<dbReference type="KEGG" id="acru:HHL28_07480"/>
<dbReference type="GO" id="GO:0006099">
    <property type="term" value="P:tricarboxylic acid cycle"/>
    <property type="evidence" value="ECO:0007669"/>
    <property type="project" value="TreeGrafter"/>
</dbReference>
<keyword evidence="5" id="KW-1185">Reference proteome</keyword>
<dbReference type="EMBL" id="CP051775">
    <property type="protein sequence ID" value="QJE72948.1"/>
    <property type="molecule type" value="Genomic_DNA"/>
</dbReference>
<dbReference type="Pfam" id="PF03937">
    <property type="entry name" value="Sdh5"/>
    <property type="match status" value="1"/>
</dbReference>
<protein>
    <recommendedName>
        <fullName evidence="2">FAD assembly factor SdhE</fullName>
    </recommendedName>
</protein>
<name>A0A858R6D1_9PROT</name>
<dbReference type="Proteomes" id="UP000501891">
    <property type="component" value="Chromosome"/>
</dbReference>
<proteinExistence type="inferred from homology"/>
<dbReference type="InterPro" id="IPR036714">
    <property type="entry name" value="SDH_sf"/>
</dbReference>
<dbReference type="InterPro" id="IPR005631">
    <property type="entry name" value="SDH"/>
</dbReference>
<comment type="similarity">
    <text evidence="1">Belongs to the SdhE FAD assembly factor family.</text>
</comment>
<reference evidence="4" key="1">
    <citation type="submission" date="2020-04" db="EMBL/GenBank/DDBJ databases">
        <title>A desert anoxygenic phototrophic bacterium fixes CO2 using RubisCO under aerobic conditions.</title>
        <authorList>
            <person name="Tang K."/>
        </authorList>
    </citation>
    <scope>NUCLEOTIDE SEQUENCE [LARGE SCALE GENOMIC DNA]</scope>
    <source>
        <strain evidence="4">MIMtkB3</strain>
    </source>
</reference>
<dbReference type="SUPFAM" id="SSF109910">
    <property type="entry name" value="YgfY-like"/>
    <property type="match status" value="1"/>
</dbReference>
<gene>
    <name evidence="4" type="ORF">HHL28_07480</name>
</gene>
<accession>A0A858R6D1</accession>
<organism evidence="4 5">
    <name type="scientific">Aerophototrophica crusticola</name>
    <dbReference type="NCBI Taxonomy" id="1709002"/>
    <lineage>
        <taxon>Bacteria</taxon>
        <taxon>Pseudomonadati</taxon>
        <taxon>Pseudomonadota</taxon>
        <taxon>Alphaproteobacteria</taxon>
        <taxon>Rhodospirillales</taxon>
        <taxon>Rhodospirillaceae</taxon>
        <taxon>Aerophototrophica</taxon>
    </lineage>
</organism>
<keyword evidence="3" id="KW-0143">Chaperone</keyword>
<evidence type="ECO:0000313" key="4">
    <source>
        <dbReference type="EMBL" id="QJE72948.1"/>
    </source>
</evidence>